<dbReference type="Proteomes" id="UP001336835">
    <property type="component" value="Unassembled WGS sequence"/>
</dbReference>
<sequence length="211" mass="22115">MKKTFLLLTMAATLAFTASAQNAPVKFGIKAGVAFPNMVVSAMGASVSLDSKTSYFVGGTIDIPVSPMFSVQPGLTLSNKGTKVTGAIDIENGNEMVTGTLNFTYIEIPVNAVVRFNAGNAGKVFLGFGPYYAIAVDANAKANGVKENIELGTDFKRGDFGLNFMAGFELKNGLNFNAGYGLGLSNVLSGDASDIVKFKNRVFTIGAGFTF</sequence>
<organism evidence="3 4">
    <name type="scientific">Pedobacter albus</name>
    <dbReference type="NCBI Taxonomy" id="3113905"/>
    <lineage>
        <taxon>Bacteria</taxon>
        <taxon>Pseudomonadati</taxon>
        <taxon>Bacteroidota</taxon>
        <taxon>Sphingobacteriia</taxon>
        <taxon>Sphingobacteriales</taxon>
        <taxon>Sphingobacteriaceae</taxon>
        <taxon>Pedobacter</taxon>
    </lineage>
</organism>
<feature type="chain" id="PRO_5046669402" evidence="1">
    <location>
        <begin position="21"/>
        <end position="211"/>
    </location>
</feature>
<evidence type="ECO:0000313" key="3">
    <source>
        <dbReference type="EMBL" id="MEE1944997.1"/>
    </source>
</evidence>
<evidence type="ECO:0000259" key="2">
    <source>
        <dbReference type="Pfam" id="PF13568"/>
    </source>
</evidence>
<protein>
    <submittedName>
        <fullName evidence="3">Porin family protein</fullName>
    </submittedName>
</protein>
<reference evidence="3 4" key="1">
    <citation type="submission" date="2024-01" db="EMBL/GenBank/DDBJ databases">
        <title>Pedobacter sp. nov., isolated from fresh soil.</title>
        <authorList>
            <person name="Le N.T.T."/>
        </authorList>
    </citation>
    <scope>NUCLEOTIDE SEQUENCE [LARGE SCALE GENOMIC DNA]</scope>
    <source>
        <strain evidence="3 4">KR3-3</strain>
    </source>
</reference>
<dbReference type="EMBL" id="JAZDQT010000001">
    <property type="protein sequence ID" value="MEE1944997.1"/>
    <property type="molecule type" value="Genomic_DNA"/>
</dbReference>
<keyword evidence="4" id="KW-1185">Reference proteome</keyword>
<accession>A0ABU7I698</accession>
<evidence type="ECO:0000256" key="1">
    <source>
        <dbReference type="SAM" id="SignalP"/>
    </source>
</evidence>
<comment type="caution">
    <text evidence="3">The sequence shown here is derived from an EMBL/GenBank/DDBJ whole genome shotgun (WGS) entry which is preliminary data.</text>
</comment>
<proteinExistence type="predicted"/>
<feature type="domain" description="Outer membrane protein beta-barrel" evidence="2">
    <location>
        <begin position="20"/>
        <end position="188"/>
    </location>
</feature>
<dbReference type="RefSeq" id="WP_330107351.1">
    <property type="nucleotide sequence ID" value="NZ_JAZDQT010000001.1"/>
</dbReference>
<gene>
    <name evidence="3" type="ORF">VRU48_07760</name>
</gene>
<name>A0ABU7I698_9SPHI</name>
<dbReference type="InterPro" id="IPR025665">
    <property type="entry name" value="Beta-barrel_OMP_2"/>
</dbReference>
<dbReference type="InterPro" id="IPR011250">
    <property type="entry name" value="OMP/PagP_B-barrel"/>
</dbReference>
<keyword evidence="1" id="KW-0732">Signal</keyword>
<dbReference type="SUPFAM" id="SSF56925">
    <property type="entry name" value="OMPA-like"/>
    <property type="match status" value="1"/>
</dbReference>
<evidence type="ECO:0000313" key="4">
    <source>
        <dbReference type="Proteomes" id="UP001336835"/>
    </source>
</evidence>
<dbReference type="Pfam" id="PF13568">
    <property type="entry name" value="OMP_b-brl_2"/>
    <property type="match status" value="1"/>
</dbReference>
<feature type="signal peptide" evidence="1">
    <location>
        <begin position="1"/>
        <end position="20"/>
    </location>
</feature>